<dbReference type="AlphaFoldDB" id="A0A6C2U7R7"/>
<dbReference type="EMBL" id="CAAHFG010000002">
    <property type="protein sequence ID" value="VGO15474.1"/>
    <property type="molecule type" value="Genomic_DNA"/>
</dbReference>
<dbReference type="Gene3D" id="3.40.605.10">
    <property type="entry name" value="Aldehyde Dehydrogenase, Chain A, domain 1"/>
    <property type="match status" value="1"/>
</dbReference>
<dbReference type="InterPro" id="IPR029510">
    <property type="entry name" value="Ald_DH_CS_GLU"/>
</dbReference>
<dbReference type="InterPro" id="IPR016160">
    <property type="entry name" value="Ald_DH_CS_CYS"/>
</dbReference>
<dbReference type="InterPro" id="IPR016163">
    <property type="entry name" value="Ald_DH_C"/>
</dbReference>
<evidence type="ECO:0000256" key="2">
    <source>
        <dbReference type="ARBA" id="ARBA00023002"/>
    </source>
</evidence>
<dbReference type="FunFam" id="3.40.309.10:FF:000009">
    <property type="entry name" value="Aldehyde dehydrogenase A"/>
    <property type="match status" value="1"/>
</dbReference>
<dbReference type="InterPro" id="IPR015590">
    <property type="entry name" value="Aldehyde_DH_dom"/>
</dbReference>
<evidence type="ECO:0000259" key="5">
    <source>
        <dbReference type="Pfam" id="PF00171"/>
    </source>
</evidence>
<dbReference type="GO" id="GO:0004777">
    <property type="term" value="F:succinate-semialdehyde dehydrogenase (NAD+) activity"/>
    <property type="evidence" value="ECO:0007669"/>
    <property type="project" value="TreeGrafter"/>
</dbReference>
<evidence type="ECO:0000313" key="7">
    <source>
        <dbReference type="Proteomes" id="UP000366872"/>
    </source>
</evidence>
<dbReference type="Gene3D" id="3.40.309.10">
    <property type="entry name" value="Aldehyde Dehydrogenase, Chain A, domain 2"/>
    <property type="match status" value="1"/>
</dbReference>
<dbReference type="FunFam" id="3.40.605.10:FF:000007">
    <property type="entry name" value="NAD/NADP-dependent betaine aldehyde dehydrogenase"/>
    <property type="match status" value="1"/>
</dbReference>
<dbReference type="RefSeq" id="WP_136081033.1">
    <property type="nucleotide sequence ID" value="NZ_CAAHFG010000002.1"/>
</dbReference>
<dbReference type="PANTHER" id="PTHR43353">
    <property type="entry name" value="SUCCINATE-SEMIALDEHYDE DEHYDROGENASE, MITOCHONDRIAL"/>
    <property type="match status" value="1"/>
</dbReference>
<dbReference type="GO" id="GO:0009450">
    <property type="term" value="P:gamma-aminobutyric acid catabolic process"/>
    <property type="evidence" value="ECO:0007669"/>
    <property type="project" value="TreeGrafter"/>
</dbReference>
<proteinExistence type="inferred from homology"/>
<keyword evidence="2 4" id="KW-0560">Oxidoreductase</keyword>
<dbReference type="InterPro" id="IPR016162">
    <property type="entry name" value="Ald_DH_N"/>
</dbReference>
<dbReference type="NCBIfam" id="NF007497">
    <property type="entry name" value="PRK10090.1"/>
    <property type="match status" value="1"/>
</dbReference>
<dbReference type="PANTHER" id="PTHR43353:SF5">
    <property type="entry name" value="SUCCINATE-SEMIALDEHYDE DEHYDROGENASE, MITOCHONDRIAL"/>
    <property type="match status" value="1"/>
</dbReference>
<dbReference type="InterPro" id="IPR016161">
    <property type="entry name" value="Ald_DH/histidinol_DH"/>
</dbReference>
<dbReference type="SUPFAM" id="SSF53720">
    <property type="entry name" value="ALDH-like"/>
    <property type="match status" value="1"/>
</dbReference>
<evidence type="ECO:0000256" key="4">
    <source>
        <dbReference type="RuleBase" id="RU003345"/>
    </source>
</evidence>
<keyword evidence="7" id="KW-1185">Reference proteome</keyword>
<reference evidence="6 7" key="1">
    <citation type="submission" date="2019-04" db="EMBL/GenBank/DDBJ databases">
        <authorList>
            <person name="Van Vliet M D."/>
        </authorList>
    </citation>
    <scope>NUCLEOTIDE SEQUENCE [LARGE SCALE GENOMIC DNA]</scope>
    <source>
        <strain evidence="6 7">F1</strain>
    </source>
</reference>
<dbReference type="InterPro" id="IPR050740">
    <property type="entry name" value="Aldehyde_DH_Superfamily"/>
</dbReference>
<name>A0A6C2U7R7_PONDE</name>
<dbReference type="CDD" id="cd07088">
    <property type="entry name" value="ALDH_LactADH-AldA"/>
    <property type="match status" value="1"/>
</dbReference>
<evidence type="ECO:0000313" key="6">
    <source>
        <dbReference type="EMBL" id="VGO15474.1"/>
    </source>
</evidence>
<accession>A0A6C2U7R7</accession>
<evidence type="ECO:0000256" key="3">
    <source>
        <dbReference type="PROSITE-ProRule" id="PRU10007"/>
    </source>
</evidence>
<protein>
    <submittedName>
        <fullName evidence="6">3,6-anhydro-alpha-L-galactose dehydrogenase</fullName>
    </submittedName>
</protein>
<dbReference type="PROSITE" id="PS00687">
    <property type="entry name" value="ALDEHYDE_DEHYDR_GLU"/>
    <property type="match status" value="1"/>
</dbReference>
<dbReference type="Pfam" id="PF00171">
    <property type="entry name" value="Aldedh"/>
    <property type="match status" value="1"/>
</dbReference>
<comment type="similarity">
    <text evidence="1 4">Belongs to the aldehyde dehydrogenase family.</text>
</comment>
<feature type="domain" description="Aldehyde dehydrogenase" evidence="5">
    <location>
        <begin position="12"/>
        <end position="474"/>
    </location>
</feature>
<dbReference type="PROSITE" id="PS00070">
    <property type="entry name" value="ALDEHYDE_DEHYDR_CYS"/>
    <property type="match status" value="1"/>
</dbReference>
<gene>
    <name evidence="6" type="primary">Vejahgd</name>
    <name evidence="6" type="ORF">PDESU_04057</name>
</gene>
<sequence length="480" mass="52560">MKEYRQFIDGQWMVSHSGKTDTVINPATEEQIGTVQDGDEVDVQLALEAAERAQKAWGRKPPRQRAEIMRAFANEIRANRERLAELLVREQGKLIGVAGMEVDVTASFIDYACDWARQLEGSIVPSDNEKEHIWIHSIPRGVVVGITAWNFPLALAGRKIGPALVAGNAMVVKPPPDTPLATLELGDLANKAGIPKGVLNIITGPGKEVGGALVANPITKMVTMTGSTPVGQAIVENSAKNLAHVQLELGGKAPFLVLEDANLEAAAKAALHSRFDNCGQVCTCNERLYVHEKVYDEFMAIFMPMVKALKVGDPMDPASDLGPKMNARELQNMKDLVQTTLEEGATLLCGGKVPEGELFQKGFWFEPTIFTDVTQGMTLVHKEIFGPILPVIKFSSTEQAIEFANDCEYGLAAMVFTEDMKTVMRLTDELDCGEIYINRGHGEQHQGFHNGFKMSGTGGEDGRHGLSQYLEKKTFYVNYN</sequence>
<organism evidence="6 7">
    <name type="scientific">Pontiella desulfatans</name>
    <dbReference type="NCBI Taxonomy" id="2750659"/>
    <lineage>
        <taxon>Bacteria</taxon>
        <taxon>Pseudomonadati</taxon>
        <taxon>Kiritimatiellota</taxon>
        <taxon>Kiritimatiellia</taxon>
        <taxon>Kiritimatiellales</taxon>
        <taxon>Pontiellaceae</taxon>
        <taxon>Pontiella</taxon>
    </lineage>
</organism>
<feature type="active site" evidence="3">
    <location>
        <position position="248"/>
    </location>
</feature>
<dbReference type="Proteomes" id="UP000366872">
    <property type="component" value="Unassembled WGS sequence"/>
</dbReference>
<evidence type="ECO:0000256" key="1">
    <source>
        <dbReference type="ARBA" id="ARBA00009986"/>
    </source>
</evidence>